<organism evidence="1 4">
    <name type="scientific">Sporolactobacillus terrae</name>
    <dbReference type="NCBI Taxonomy" id="269673"/>
    <lineage>
        <taxon>Bacteria</taxon>
        <taxon>Bacillati</taxon>
        <taxon>Bacillota</taxon>
        <taxon>Bacilli</taxon>
        <taxon>Bacillales</taxon>
        <taxon>Sporolactobacillaceae</taxon>
        <taxon>Sporolactobacillus</taxon>
    </lineage>
</organism>
<keyword evidence="3" id="KW-1185">Reference proteome</keyword>
<dbReference type="InterPro" id="IPR006379">
    <property type="entry name" value="HAD-SF_hydro_IIB"/>
</dbReference>
<accession>A0A410DCP8</accession>
<dbReference type="InterPro" id="IPR036412">
    <property type="entry name" value="HAD-like_sf"/>
</dbReference>
<dbReference type="GO" id="GO:0005829">
    <property type="term" value="C:cytosol"/>
    <property type="evidence" value="ECO:0007669"/>
    <property type="project" value="TreeGrafter"/>
</dbReference>
<dbReference type="SFLD" id="SFLDS00003">
    <property type="entry name" value="Haloacid_Dehalogenase"/>
    <property type="match status" value="1"/>
</dbReference>
<dbReference type="Gene3D" id="3.30.1240.10">
    <property type="match status" value="1"/>
</dbReference>
<dbReference type="AlphaFoldDB" id="A0A410DCP8"/>
<dbReference type="NCBIfam" id="TIGR00099">
    <property type="entry name" value="Cof-subfamily"/>
    <property type="match status" value="1"/>
</dbReference>
<dbReference type="EMBL" id="CP025688">
    <property type="protein sequence ID" value="QAA23877.1"/>
    <property type="molecule type" value="Genomic_DNA"/>
</dbReference>
<dbReference type="PANTHER" id="PTHR10000">
    <property type="entry name" value="PHOSPHOSERINE PHOSPHATASE"/>
    <property type="match status" value="1"/>
</dbReference>
<dbReference type="InterPro" id="IPR023214">
    <property type="entry name" value="HAD_sf"/>
</dbReference>
<dbReference type="SFLD" id="SFLDG01140">
    <property type="entry name" value="C2.B:_Phosphomannomutase_and_P"/>
    <property type="match status" value="1"/>
</dbReference>
<sequence>MENVKLIATDMDSTLLTSTSELPPDFERYVLKLRELGVDFAIASGRPLYTLSDIFSNLKEDMVFICDNGGLVSYKGKILFNSLIDVSAYQKMIRFVEDETDGVAILCGLDSAYISKKNEQYKSFLYTYYTKITVVEDMRKLAVKADKFTIYFPGAGSKAHYDRIFKPQFVKEFSVVISGTLWIDIMNKGIDKGKAMKRLGDYMHIDSSQMMAFGDTYNDAEMLQSVKYSYIVANASEGMKQYANYITASNDDYGVIKIVEELIRRKERRA</sequence>
<proteinExistence type="predicted"/>
<protein>
    <submittedName>
        <fullName evidence="2">Cof-type HAD-IIB family hydrolase</fullName>
    </submittedName>
    <submittedName>
        <fullName evidence="1">Haloacid dehalogenase</fullName>
    </submittedName>
</protein>
<evidence type="ECO:0000313" key="1">
    <source>
        <dbReference type="EMBL" id="BBO00416.1"/>
    </source>
</evidence>
<reference evidence="2 3" key="1">
    <citation type="submission" date="2018-01" db="EMBL/GenBank/DDBJ databases">
        <title>Complete genome sequencing of Sporolactobacillus terrae DLG3.</title>
        <authorList>
            <person name="Nam Y.-D."/>
            <person name="Kang J."/>
            <person name="Chung W.-H."/>
        </authorList>
    </citation>
    <scope>NUCLEOTIDE SEQUENCE [LARGE SCALE GENOMIC DNA]</scope>
    <source>
        <strain evidence="2 3">DLG3</strain>
    </source>
</reference>
<dbReference type="Pfam" id="PF08282">
    <property type="entry name" value="Hydrolase_3"/>
    <property type="match status" value="1"/>
</dbReference>
<dbReference type="EMBL" id="AP021853">
    <property type="protein sequence ID" value="BBO00416.1"/>
    <property type="molecule type" value="Genomic_DNA"/>
</dbReference>
<keyword evidence="2" id="KW-0378">Hydrolase</keyword>
<dbReference type="GO" id="GO:0016791">
    <property type="term" value="F:phosphatase activity"/>
    <property type="evidence" value="ECO:0007669"/>
    <property type="project" value="TreeGrafter"/>
</dbReference>
<evidence type="ECO:0000313" key="3">
    <source>
        <dbReference type="Proteomes" id="UP000285882"/>
    </source>
</evidence>
<evidence type="ECO:0000313" key="4">
    <source>
        <dbReference type="Proteomes" id="UP000326951"/>
    </source>
</evidence>
<dbReference type="Gene3D" id="3.40.50.1000">
    <property type="entry name" value="HAD superfamily/HAD-like"/>
    <property type="match status" value="1"/>
</dbReference>
<reference evidence="1 4" key="2">
    <citation type="submission" date="2019-09" db="EMBL/GenBank/DDBJ databases">
        <title>Complete genome sequence of Sporolactobacillus terrae 70-3.</title>
        <authorList>
            <person name="Tanaka N."/>
            <person name="Shiwa Y."/>
            <person name="Fujita N."/>
            <person name="Tanasupawat S."/>
        </authorList>
    </citation>
    <scope>NUCLEOTIDE SEQUENCE [LARGE SCALE GENOMIC DNA]</scope>
    <source>
        <strain evidence="1 4">70-3</strain>
    </source>
</reference>
<dbReference type="Proteomes" id="UP000326951">
    <property type="component" value="Chromosome"/>
</dbReference>
<dbReference type="PANTHER" id="PTHR10000:SF53">
    <property type="entry name" value="5-AMINO-6-(5-PHOSPHO-D-RIBITYLAMINO)URACIL PHOSPHATASE YBJI-RELATED"/>
    <property type="match status" value="1"/>
</dbReference>
<dbReference type="Proteomes" id="UP000285882">
    <property type="component" value="Chromosome"/>
</dbReference>
<dbReference type="InterPro" id="IPR000150">
    <property type="entry name" value="Cof"/>
</dbReference>
<gene>
    <name evidence="2" type="ORF">C0674_15475</name>
    <name evidence="1" type="ORF">St703_31200</name>
</gene>
<dbReference type="NCBIfam" id="TIGR01484">
    <property type="entry name" value="HAD-SF-IIB"/>
    <property type="match status" value="1"/>
</dbReference>
<dbReference type="SUPFAM" id="SSF56784">
    <property type="entry name" value="HAD-like"/>
    <property type="match status" value="1"/>
</dbReference>
<name>A0A410DCP8_9BACL</name>
<evidence type="ECO:0000313" key="2">
    <source>
        <dbReference type="EMBL" id="QAA23877.1"/>
    </source>
</evidence>
<dbReference type="GO" id="GO:0000287">
    <property type="term" value="F:magnesium ion binding"/>
    <property type="evidence" value="ECO:0007669"/>
    <property type="project" value="TreeGrafter"/>
</dbReference>